<evidence type="ECO:0000313" key="6">
    <source>
        <dbReference type="Proteomes" id="UP001293254"/>
    </source>
</evidence>
<organism evidence="5 6">
    <name type="scientific">Sesamum alatum</name>
    <dbReference type="NCBI Taxonomy" id="300844"/>
    <lineage>
        <taxon>Eukaryota</taxon>
        <taxon>Viridiplantae</taxon>
        <taxon>Streptophyta</taxon>
        <taxon>Embryophyta</taxon>
        <taxon>Tracheophyta</taxon>
        <taxon>Spermatophyta</taxon>
        <taxon>Magnoliopsida</taxon>
        <taxon>eudicotyledons</taxon>
        <taxon>Gunneridae</taxon>
        <taxon>Pentapetalae</taxon>
        <taxon>asterids</taxon>
        <taxon>lamiids</taxon>
        <taxon>Lamiales</taxon>
        <taxon>Pedaliaceae</taxon>
        <taxon>Sesamum</taxon>
    </lineage>
</organism>
<dbReference type="InterPro" id="IPR006501">
    <property type="entry name" value="Pectinesterase_inhib_dom"/>
</dbReference>
<reference evidence="5" key="1">
    <citation type="submission" date="2020-06" db="EMBL/GenBank/DDBJ databases">
        <authorList>
            <person name="Li T."/>
            <person name="Hu X."/>
            <person name="Zhang T."/>
            <person name="Song X."/>
            <person name="Zhang H."/>
            <person name="Dai N."/>
            <person name="Sheng W."/>
            <person name="Hou X."/>
            <person name="Wei L."/>
        </authorList>
    </citation>
    <scope>NUCLEOTIDE SEQUENCE</scope>
    <source>
        <strain evidence="5">3651</strain>
        <tissue evidence="5">Leaf</tissue>
    </source>
</reference>
<keyword evidence="2" id="KW-1015">Disulfide bond</keyword>
<keyword evidence="6" id="KW-1185">Reference proteome</keyword>
<dbReference type="SUPFAM" id="SSF101148">
    <property type="entry name" value="Plant invertase/pectin methylesterase inhibitor"/>
    <property type="match status" value="1"/>
</dbReference>
<evidence type="ECO:0000256" key="4">
    <source>
        <dbReference type="SAM" id="SignalP"/>
    </source>
</evidence>
<reference evidence="5" key="2">
    <citation type="journal article" date="2024" name="Plant">
        <title>Genomic evolution and insights into agronomic trait innovations of Sesamum species.</title>
        <authorList>
            <person name="Miao H."/>
            <person name="Wang L."/>
            <person name="Qu L."/>
            <person name="Liu H."/>
            <person name="Sun Y."/>
            <person name="Le M."/>
            <person name="Wang Q."/>
            <person name="Wei S."/>
            <person name="Zheng Y."/>
            <person name="Lin W."/>
            <person name="Duan Y."/>
            <person name="Cao H."/>
            <person name="Xiong S."/>
            <person name="Wang X."/>
            <person name="Wei L."/>
            <person name="Li C."/>
            <person name="Ma Q."/>
            <person name="Ju M."/>
            <person name="Zhao R."/>
            <person name="Li G."/>
            <person name="Mu C."/>
            <person name="Tian Q."/>
            <person name="Mei H."/>
            <person name="Zhang T."/>
            <person name="Gao T."/>
            <person name="Zhang H."/>
        </authorList>
    </citation>
    <scope>NUCLEOTIDE SEQUENCE</scope>
    <source>
        <strain evidence="5">3651</strain>
    </source>
</reference>
<comment type="caution">
    <text evidence="5">The sequence shown here is derived from an EMBL/GenBank/DDBJ whole genome shotgun (WGS) entry which is preliminary data.</text>
</comment>
<evidence type="ECO:0000256" key="1">
    <source>
        <dbReference type="ARBA" id="ARBA00022729"/>
    </source>
</evidence>
<dbReference type="CDD" id="cd15797">
    <property type="entry name" value="PMEI"/>
    <property type="match status" value="1"/>
</dbReference>
<dbReference type="InterPro" id="IPR052421">
    <property type="entry name" value="PCW_Enzyme_Inhibitor"/>
</dbReference>
<sequence length="189" mass="21940">MGYSLHRIIVSIALMFAIAVPSSMGHKQKSELEKALRDLSSETTKPEESWKILNSEFSRFNGSDRRGVLAVVIDLAIAKGNELHGRLNRLFEEASFDDKLKYEYISCSKNYNDAIRNLNLAKRSLDPNHYWNLRIQVDDTVQELQSCIHEYDKDLVDPQHFRNRNKEFEVYIDIVKVAADRLLREEDGH</sequence>
<proteinExistence type="inferred from homology"/>
<accession>A0AAE2CZK8</accession>
<dbReference type="EMBL" id="JACGWO010000001">
    <property type="protein sequence ID" value="KAK4440313.1"/>
    <property type="molecule type" value="Genomic_DNA"/>
</dbReference>
<dbReference type="PANTHER" id="PTHR36710:SF8">
    <property type="entry name" value="PECTINESTERASE INHIBITOR-LIKE"/>
    <property type="match status" value="1"/>
</dbReference>
<feature type="chain" id="PRO_5042033226" description="Pectinesterase inhibitor domain-containing protein" evidence="4">
    <location>
        <begin position="26"/>
        <end position="189"/>
    </location>
</feature>
<dbReference type="GO" id="GO:0046910">
    <property type="term" value="F:pectinesterase inhibitor activity"/>
    <property type="evidence" value="ECO:0007669"/>
    <property type="project" value="InterPro"/>
</dbReference>
<dbReference type="InterPro" id="IPR035513">
    <property type="entry name" value="Invertase/methylesterase_inhib"/>
</dbReference>
<evidence type="ECO:0000256" key="2">
    <source>
        <dbReference type="ARBA" id="ARBA00023157"/>
    </source>
</evidence>
<name>A0AAE2CZK8_9LAMI</name>
<evidence type="ECO:0000256" key="3">
    <source>
        <dbReference type="ARBA" id="ARBA00038471"/>
    </source>
</evidence>
<keyword evidence="1 4" id="KW-0732">Signal</keyword>
<feature type="signal peptide" evidence="4">
    <location>
        <begin position="1"/>
        <end position="25"/>
    </location>
</feature>
<evidence type="ECO:0000313" key="5">
    <source>
        <dbReference type="EMBL" id="KAK4440313.1"/>
    </source>
</evidence>
<dbReference type="Gene3D" id="1.20.140.40">
    <property type="entry name" value="Invertase/pectin methylesterase inhibitor family protein"/>
    <property type="match status" value="1"/>
</dbReference>
<dbReference type="PANTHER" id="PTHR36710">
    <property type="entry name" value="PECTINESTERASE INHIBITOR-LIKE"/>
    <property type="match status" value="1"/>
</dbReference>
<gene>
    <name evidence="5" type="ORF">Salat_0366200</name>
</gene>
<dbReference type="NCBIfam" id="TIGR01614">
    <property type="entry name" value="PME_inhib"/>
    <property type="match status" value="1"/>
</dbReference>
<dbReference type="AlphaFoldDB" id="A0AAE2CZK8"/>
<dbReference type="InterPro" id="IPR034086">
    <property type="entry name" value="PMEI_plant"/>
</dbReference>
<protein>
    <recommendedName>
        <fullName evidence="7">Pectinesterase inhibitor domain-containing protein</fullName>
    </recommendedName>
</protein>
<dbReference type="Proteomes" id="UP001293254">
    <property type="component" value="Unassembled WGS sequence"/>
</dbReference>
<comment type="similarity">
    <text evidence="3">Belongs to the PMEI family.</text>
</comment>
<evidence type="ECO:0008006" key="7">
    <source>
        <dbReference type="Google" id="ProtNLM"/>
    </source>
</evidence>